<dbReference type="EMBL" id="JAJITC010000031">
    <property type="protein sequence ID" value="MCC8405928.1"/>
    <property type="molecule type" value="Genomic_DNA"/>
</dbReference>
<evidence type="ECO:0000256" key="10">
    <source>
        <dbReference type="ARBA" id="ARBA00023237"/>
    </source>
</evidence>
<feature type="chain" id="PRO_5046269133" evidence="11">
    <location>
        <begin position="28"/>
        <end position="379"/>
    </location>
</feature>
<feature type="signal peptide" evidence="11">
    <location>
        <begin position="1"/>
        <end position="27"/>
    </location>
</feature>
<dbReference type="PANTHER" id="PTHR34501:SF9">
    <property type="entry name" value="MAJOR OUTER MEMBRANE PROTEIN P.IA"/>
    <property type="match status" value="1"/>
</dbReference>
<evidence type="ECO:0000256" key="3">
    <source>
        <dbReference type="ARBA" id="ARBA00022448"/>
    </source>
</evidence>
<evidence type="ECO:0000256" key="6">
    <source>
        <dbReference type="ARBA" id="ARBA00022729"/>
    </source>
</evidence>
<dbReference type="Pfam" id="PF13609">
    <property type="entry name" value="Porin_4"/>
    <property type="match status" value="1"/>
</dbReference>
<evidence type="ECO:0000256" key="2">
    <source>
        <dbReference type="ARBA" id="ARBA00011233"/>
    </source>
</evidence>
<feature type="domain" description="Porin" evidence="12">
    <location>
        <begin position="15"/>
        <end position="355"/>
    </location>
</feature>
<keyword evidence="6 11" id="KW-0732">Signal</keyword>
<keyword evidence="10" id="KW-0998">Cell outer membrane</keyword>
<evidence type="ECO:0000256" key="7">
    <source>
        <dbReference type="ARBA" id="ARBA00023065"/>
    </source>
</evidence>
<dbReference type="InterPro" id="IPR033900">
    <property type="entry name" value="Gram_neg_porin_domain"/>
</dbReference>
<keyword evidence="14" id="KW-1185">Reference proteome</keyword>
<evidence type="ECO:0000256" key="5">
    <source>
        <dbReference type="ARBA" id="ARBA00022692"/>
    </source>
</evidence>
<evidence type="ECO:0000256" key="11">
    <source>
        <dbReference type="SAM" id="SignalP"/>
    </source>
</evidence>
<keyword evidence="9" id="KW-0472">Membrane</keyword>
<name>A0ABS8KMC4_9BURK</name>
<organism evidence="13 14">
    <name type="scientific">Paraburkholderia translucens</name>
    <dbReference type="NCBI Taxonomy" id="2886945"/>
    <lineage>
        <taxon>Bacteria</taxon>
        <taxon>Pseudomonadati</taxon>
        <taxon>Pseudomonadota</taxon>
        <taxon>Betaproteobacteria</taxon>
        <taxon>Burkholderiales</taxon>
        <taxon>Burkholderiaceae</taxon>
        <taxon>Paraburkholderia</taxon>
    </lineage>
</organism>
<dbReference type="Proteomes" id="UP001430614">
    <property type="component" value="Unassembled WGS sequence"/>
</dbReference>
<dbReference type="InterPro" id="IPR023614">
    <property type="entry name" value="Porin_dom_sf"/>
</dbReference>
<evidence type="ECO:0000256" key="8">
    <source>
        <dbReference type="ARBA" id="ARBA00023114"/>
    </source>
</evidence>
<dbReference type="CDD" id="cd00342">
    <property type="entry name" value="gram_neg_porins"/>
    <property type="match status" value="1"/>
</dbReference>
<protein>
    <submittedName>
        <fullName evidence="13">Porin</fullName>
    </submittedName>
</protein>
<evidence type="ECO:0000256" key="1">
    <source>
        <dbReference type="ARBA" id="ARBA00004571"/>
    </source>
</evidence>
<comment type="caution">
    <text evidence="13">The sequence shown here is derived from an EMBL/GenBank/DDBJ whole genome shotgun (WGS) entry which is preliminary data.</text>
</comment>
<keyword evidence="7" id="KW-0406">Ion transport</keyword>
<dbReference type="InterPro" id="IPR050298">
    <property type="entry name" value="Gram-neg_bact_OMP"/>
</dbReference>
<keyword evidence="4" id="KW-1134">Transmembrane beta strand</keyword>
<comment type="subunit">
    <text evidence="2">Homotrimer.</text>
</comment>
<reference evidence="13 14" key="1">
    <citation type="submission" date="2021-11" db="EMBL/GenBank/DDBJ databases">
        <authorList>
            <person name="Oh E.-T."/>
            <person name="Kim S.-B."/>
        </authorList>
    </citation>
    <scope>NUCLEOTIDE SEQUENCE [LARGE SCALE GENOMIC DNA]</scope>
    <source>
        <strain evidence="13 14">MMS20-SJTN17</strain>
    </source>
</reference>
<dbReference type="PANTHER" id="PTHR34501">
    <property type="entry name" value="PROTEIN YDDL-RELATED"/>
    <property type="match status" value="1"/>
</dbReference>
<accession>A0ABS8KMC4</accession>
<keyword evidence="5" id="KW-0812">Transmembrane</keyword>
<gene>
    <name evidence="13" type="ORF">LJ655_29435</name>
</gene>
<evidence type="ECO:0000313" key="13">
    <source>
        <dbReference type="EMBL" id="MCC8405928.1"/>
    </source>
</evidence>
<dbReference type="SUPFAM" id="SSF56935">
    <property type="entry name" value="Porins"/>
    <property type="match status" value="1"/>
</dbReference>
<evidence type="ECO:0000256" key="4">
    <source>
        <dbReference type="ARBA" id="ARBA00022452"/>
    </source>
</evidence>
<evidence type="ECO:0000259" key="12">
    <source>
        <dbReference type="Pfam" id="PF13609"/>
    </source>
</evidence>
<sequence length="379" mass="39865">MRPIRSIKTAALVGAAAIAVTSEQASAQSSVTLYGVADVSVRYLTNSNAKNDNRLYMTNGAITNSRWGLRGSEDLGGGLKAIFDLESGINLQDGSASDKQRLFNRNAYVGVSSPYGTLTLGRQKTPLFDLLSDTYDPLTVGNYNENAWLPGALGAGLYADNGVKYTGTFNGLTVAAMYSFGTNSESTGEGGFSGQVPGHLGAGNMYGFTLSYMAGPLSVAAGVQQNSDNSNHKQTIFNANAVYAFSSTKLYVGYLRSKDDTGFVDSALAQQTLVPGVDIVKGSGRIDNGPFAGVTWQATRALMLTGAAYYDHMSNAAIGDGQLGSGYRYTFVALAEYALSKRTEVYGTVDFGKVSGAASVELPGRNNQTGVALGLRTIF</sequence>
<evidence type="ECO:0000256" key="9">
    <source>
        <dbReference type="ARBA" id="ARBA00023136"/>
    </source>
</evidence>
<keyword evidence="8" id="KW-0626">Porin</keyword>
<evidence type="ECO:0000313" key="14">
    <source>
        <dbReference type="Proteomes" id="UP001430614"/>
    </source>
</evidence>
<dbReference type="Gene3D" id="2.40.160.10">
    <property type="entry name" value="Porin"/>
    <property type="match status" value="1"/>
</dbReference>
<proteinExistence type="predicted"/>
<comment type="subcellular location">
    <subcellularLocation>
        <location evidence="1">Cell outer membrane</location>
        <topology evidence="1">Multi-pass membrane protein</topology>
    </subcellularLocation>
</comment>
<keyword evidence="3" id="KW-0813">Transport</keyword>